<organism evidence="2 3">
    <name type="scientific">Robertmurraya beringensis</name>
    <dbReference type="NCBI Taxonomy" id="641660"/>
    <lineage>
        <taxon>Bacteria</taxon>
        <taxon>Bacillati</taxon>
        <taxon>Bacillota</taxon>
        <taxon>Bacilli</taxon>
        <taxon>Bacillales</taxon>
        <taxon>Bacillaceae</taxon>
        <taxon>Robertmurraya</taxon>
    </lineage>
</organism>
<accession>A0ABV6KYY5</accession>
<evidence type="ECO:0000313" key="2">
    <source>
        <dbReference type="EMBL" id="MFC0478217.1"/>
    </source>
</evidence>
<evidence type="ECO:0000256" key="1">
    <source>
        <dbReference type="SAM" id="MobiDB-lite"/>
    </source>
</evidence>
<feature type="compositionally biased region" description="Polar residues" evidence="1">
    <location>
        <begin position="11"/>
        <end position="37"/>
    </location>
</feature>
<feature type="region of interest" description="Disordered" evidence="1">
    <location>
        <begin position="1"/>
        <end position="37"/>
    </location>
</feature>
<sequence>MIENPERNSKKNVYQFRNNGSSDLDSNQASIGHSGNSDVDVHVNIEVDTRPIAYAVLCSLLATKQLSQIEFETAVKKLEELTGGSKKRKNLNDHSNPREQVRKKGASQLRLFGPNVF</sequence>
<proteinExistence type="predicted"/>
<feature type="region of interest" description="Disordered" evidence="1">
    <location>
        <begin position="82"/>
        <end position="117"/>
    </location>
</feature>
<feature type="compositionally biased region" description="Basic and acidic residues" evidence="1">
    <location>
        <begin position="90"/>
        <end position="102"/>
    </location>
</feature>
<name>A0ABV6KYY5_9BACI</name>
<reference evidence="2 3" key="1">
    <citation type="submission" date="2024-09" db="EMBL/GenBank/DDBJ databases">
        <authorList>
            <person name="Sun Q."/>
            <person name="Mori K."/>
        </authorList>
    </citation>
    <scope>NUCLEOTIDE SEQUENCE [LARGE SCALE GENOMIC DNA]</scope>
    <source>
        <strain evidence="2 3">CGMCC 1.9126</strain>
    </source>
</reference>
<comment type="caution">
    <text evidence="2">The sequence shown here is derived from an EMBL/GenBank/DDBJ whole genome shotgun (WGS) entry which is preliminary data.</text>
</comment>
<dbReference type="Proteomes" id="UP001589738">
    <property type="component" value="Unassembled WGS sequence"/>
</dbReference>
<keyword evidence="3" id="KW-1185">Reference proteome</keyword>
<dbReference type="EMBL" id="JBHLUU010000128">
    <property type="protein sequence ID" value="MFC0478217.1"/>
    <property type="molecule type" value="Genomic_DNA"/>
</dbReference>
<evidence type="ECO:0000313" key="3">
    <source>
        <dbReference type="Proteomes" id="UP001589738"/>
    </source>
</evidence>
<protein>
    <submittedName>
        <fullName evidence="2">Uncharacterized protein</fullName>
    </submittedName>
</protein>
<gene>
    <name evidence="2" type="ORF">ACFFHF_23805</name>
</gene>
<dbReference type="RefSeq" id="WP_377059206.1">
    <property type="nucleotide sequence ID" value="NZ_JBHLUU010000128.1"/>
</dbReference>